<dbReference type="Proteomes" id="UP000076761">
    <property type="component" value="Unassembled WGS sequence"/>
</dbReference>
<name>A0A165TN02_9AGAM</name>
<evidence type="ECO:0000256" key="1">
    <source>
        <dbReference type="ARBA" id="ARBA00022737"/>
    </source>
</evidence>
<evidence type="ECO:0000313" key="4">
    <source>
        <dbReference type="EMBL" id="KZT26913.1"/>
    </source>
</evidence>
<dbReference type="PANTHER" id="PTHR22904">
    <property type="entry name" value="TPR REPEAT CONTAINING PROTEIN"/>
    <property type="match status" value="1"/>
</dbReference>
<dbReference type="STRING" id="1314782.A0A165TN02"/>
<feature type="non-terminal residue" evidence="4">
    <location>
        <position position="58"/>
    </location>
</feature>
<evidence type="ECO:0000256" key="2">
    <source>
        <dbReference type="ARBA" id="ARBA00022803"/>
    </source>
</evidence>
<proteinExistence type="predicted"/>
<dbReference type="InterPro" id="IPR011990">
    <property type="entry name" value="TPR-like_helical_dom_sf"/>
</dbReference>
<accession>A0A165TN02</accession>
<dbReference type="EMBL" id="KV425564">
    <property type="protein sequence ID" value="KZT26913.1"/>
    <property type="molecule type" value="Genomic_DNA"/>
</dbReference>
<gene>
    <name evidence="4" type="ORF">NEOLEDRAFT_1042914</name>
</gene>
<keyword evidence="5" id="KW-1185">Reference proteome</keyword>
<keyword evidence="2 3" id="KW-0802">TPR repeat</keyword>
<dbReference type="PROSITE" id="PS50005">
    <property type="entry name" value="TPR"/>
    <property type="match status" value="1"/>
</dbReference>
<dbReference type="SMART" id="SM00028">
    <property type="entry name" value="TPR"/>
    <property type="match status" value="1"/>
</dbReference>
<dbReference type="InterPro" id="IPR019734">
    <property type="entry name" value="TPR_rpt"/>
</dbReference>
<feature type="repeat" description="TPR" evidence="3">
    <location>
        <begin position="4"/>
        <end position="37"/>
    </location>
</feature>
<evidence type="ECO:0000313" key="5">
    <source>
        <dbReference type="Proteomes" id="UP000076761"/>
    </source>
</evidence>
<dbReference type="PANTHER" id="PTHR22904:SF523">
    <property type="entry name" value="STRESS-INDUCED-PHOSPHOPROTEIN 1"/>
    <property type="match status" value="1"/>
</dbReference>
<dbReference type="OrthoDB" id="2423701at2759"/>
<organism evidence="4 5">
    <name type="scientific">Neolentinus lepideus HHB14362 ss-1</name>
    <dbReference type="NCBI Taxonomy" id="1314782"/>
    <lineage>
        <taxon>Eukaryota</taxon>
        <taxon>Fungi</taxon>
        <taxon>Dikarya</taxon>
        <taxon>Basidiomycota</taxon>
        <taxon>Agaricomycotina</taxon>
        <taxon>Agaricomycetes</taxon>
        <taxon>Gloeophyllales</taxon>
        <taxon>Gloeophyllaceae</taxon>
        <taxon>Neolentinus</taxon>
    </lineage>
</organism>
<dbReference type="SUPFAM" id="SSF48452">
    <property type="entry name" value="TPR-like"/>
    <property type="match status" value="1"/>
</dbReference>
<keyword evidence="1" id="KW-0677">Repeat</keyword>
<dbReference type="InParanoid" id="A0A165TN02"/>
<sequence>MVDSAALKDQGNKAFQAKDYDKAIELFNQAIELDPQNHVLYSNRSAANAGKRQWSKAL</sequence>
<dbReference type="Pfam" id="PF00515">
    <property type="entry name" value="TPR_1"/>
    <property type="match status" value="1"/>
</dbReference>
<dbReference type="Gene3D" id="1.25.40.10">
    <property type="entry name" value="Tetratricopeptide repeat domain"/>
    <property type="match status" value="1"/>
</dbReference>
<protein>
    <submittedName>
        <fullName evidence="4">Uncharacterized protein</fullName>
    </submittedName>
</protein>
<dbReference type="GO" id="GO:0051879">
    <property type="term" value="F:Hsp90 protein binding"/>
    <property type="evidence" value="ECO:0007669"/>
    <property type="project" value="TreeGrafter"/>
</dbReference>
<evidence type="ECO:0000256" key="3">
    <source>
        <dbReference type="PROSITE-ProRule" id="PRU00339"/>
    </source>
</evidence>
<dbReference type="PROSITE" id="PS50293">
    <property type="entry name" value="TPR_REGION"/>
    <property type="match status" value="1"/>
</dbReference>
<reference evidence="4 5" key="1">
    <citation type="journal article" date="2016" name="Mol. Biol. Evol.">
        <title>Comparative Genomics of Early-Diverging Mushroom-Forming Fungi Provides Insights into the Origins of Lignocellulose Decay Capabilities.</title>
        <authorList>
            <person name="Nagy L.G."/>
            <person name="Riley R."/>
            <person name="Tritt A."/>
            <person name="Adam C."/>
            <person name="Daum C."/>
            <person name="Floudas D."/>
            <person name="Sun H."/>
            <person name="Yadav J.S."/>
            <person name="Pangilinan J."/>
            <person name="Larsson K.H."/>
            <person name="Matsuura K."/>
            <person name="Barry K."/>
            <person name="Labutti K."/>
            <person name="Kuo R."/>
            <person name="Ohm R.A."/>
            <person name="Bhattacharya S.S."/>
            <person name="Shirouzu T."/>
            <person name="Yoshinaga Y."/>
            <person name="Martin F.M."/>
            <person name="Grigoriev I.V."/>
            <person name="Hibbett D.S."/>
        </authorList>
    </citation>
    <scope>NUCLEOTIDE SEQUENCE [LARGE SCALE GENOMIC DNA]</scope>
    <source>
        <strain evidence="4 5">HHB14362 ss-1</strain>
    </source>
</reference>
<dbReference type="AlphaFoldDB" id="A0A165TN02"/>